<organism evidence="1">
    <name type="scientific">Burkholderia pseudomallei 1710a</name>
    <dbReference type="NCBI Taxonomy" id="320371"/>
    <lineage>
        <taxon>Bacteria</taxon>
        <taxon>Pseudomonadati</taxon>
        <taxon>Pseudomonadota</taxon>
        <taxon>Betaproteobacteria</taxon>
        <taxon>Burkholderiales</taxon>
        <taxon>Burkholderiaceae</taxon>
        <taxon>Burkholderia</taxon>
        <taxon>pseudomallei group</taxon>
    </lineage>
</organism>
<sequence>MRVAFDSNHLCNSVSYCDHHSIDLSLTHINISRSVCALYES</sequence>
<evidence type="ECO:0000313" key="1">
    <source>
        <dbReference type="EMBL" id="EET08472.1"/>
    </source>
</evidence>
<dbReference type="EMBL" id="CM000832">
    <property type="protein sequence ID" value="EET08472.1"/>
    <property type="molecule type" value="Genomic_DNA"/>
</dbReference>
<dbReference type="AlphaFoldDB" id="A0A0E1WFV6"/>
<proteinExistence type="predicted"/>
<accession>A0A0E1WFV6</accession>
<gene>
    <name evidence="1" type="ORF">BURPS1710A_3452</name>
</gene>
<dbReference type="HOGENOM" id="CLU_3266903_0_0_4"/>
<protein>
    <submittedName>
        <fullName evidence="1">Uncharacterized protein</fullName>
    </submittedName>
</protein>
<name>A0A0E1WFV6_BURPE</name>
<dbReference type="Proteomes" id="UP000001812">
    <property type="component" value="Chromosome I"/>
</dbReference>
<reference evidence="1" key="1">
    <citation type="submission" date="2009-05" db="EMBL/GenBank/DDBJ databases">
        <authorList>
            <person name="Harkins D.M."/>
            <person name="DeShazer D."/>
            <person name="Woods D.E."/>
            <person name="Brinkac L.M."/>
            <person name="Brown K.A."/>
            <person name="Hung G.C."/>
            <person name="Tuanyok A."/>
            <person name="Zhang B."/>
            <person name="Nierman W.C."/>
        </authorList>
    </citation>
    <scope>NUCLEOTIDE SEQUENCE [LARGE SCALE GENOMIC DNA]</scope>
    <source>
        <strain evidence="1">1710a</strain>
    </source>
</reference>